<dbReference type="Pfam" id="PF07603">
    <property type="entry name" value="Lcl_C"/>
    <property type="match status" value="1"/>
</dbReference>
<evidence type="ECO:0000259" key="1">
    <source>
        <dbReference type="Pfam" id="PF07603"/>
    </source>
</evidence>
<evidence type="ECO:0000313" key="3">
    <source>
        <dbReference type="Proteomes" id="UP000471381"/>
    </source>
</evidence>
<keyword evidence="3" id="KW-1185">Reference proteome</keyword>
<dbReference type="AlphaFoldDB" id="A0A6N9TIB2"/>
<reference evidence="2 3" key="1">
    <citation type="submission" date="2020-01" db="EMBL/GenBank/DDBJ databases">
        <title>Genomes of bacteria type strains.</title>
        <authorList>
            <person name="Chen J."/>
            <person name="Zhu S."/>
            <person name="Yang J."/>
        </authorList>
    </citation>
    <scope>NUCLEOTIDE SEQUENCE [LARGE SCALE GENOMIC DNA]</scope>
    <source>
        <strain evidence="2 3">LMG 24078</strain>
    </source>
</reference>
<name>A0A6N9TIB2_9ALTE</name>
<dbReference type="InterPro" id="IPR011460">
    <property type="entry name" value="Lcl_C"/>
</dbReference>
<evidence type="ECO:0000313" key="2">
    <source>
        <dbReference type="EMBL" id="NDW15656.1"/>
    </source>
</evidence>
<dbReference type="RefSeq" id="WP_163106379.1">
    <property type="nucleotide sequence ID" value="NZ_JAAAWO010000005.1"/>
</dbReference>
<accession>A0A6N9TIB2</accession>
<dbReference type="Proteomes" id="UP000471381">
    <property type="component" value="Unassembled WGS sequence"/>
</dbReference>
<dbReference type="EMBL" id="JAAAWO010000005">
    <property type="protein sequence ID" value="NDW15656.1"/>
    <property type="molecule type" value="Genomic_DNA"/>
</dbReference>
<feature type="domain" description="Lcl C-terminal" evidence="1">
    <location>
        <begin position="137"/>
        <end position="245"/>
    </location>
</feature>
<protein>
    <recommendedName>
        <fullName evidence="1">Lcl C-terminal domain-containing protein</fullName>
    </recommendedName>
</protein>
<gene>
    <name evidence="2" type="ORF">GTQ48_08980</name>
</gene>
<organism evidence="2 3">
    <name type="scientific">Alteromonas genovensis</name>
    <dbReference type="NCBI Taxonomy" id="471225"/>
    <lineage>
        <taxon>Bacteria</taxon>
        <taxon>Pseudomonadati</taxon>
        <taxon>Pseudomonadota</taxon>
        <taxon>Gammaproteobacteria</taxon>
        <taxon>Alteromonadales</taxon>
        <taxon>Alteromonadaceae</taxon>
        <taxon>Alteromonas/Salinimonas group</taxon>
        <taxon>Alteromonas</taxon>
    </lineage>
</organism>
<proteinExistence type="predicted"/>
<comment type="caution">
    <text evidence="2">The sequence shown here is derived from an EMBL/GenBank/DDBJ whole genome shotgun (WGS) entry which is preliminary data.</text>
</comment>
<sequence>MNVIAKSHVSVLILLTTACGGGSTDAPQESQRPPAATSIDAVEVTENGMTIEWSNASNLDFDVYFANEPIQDVENYTTYDGAVLLSNVEPPLNIANTDLDNLSLPHIISLVTKRGSLASSQSNEELAFPRYVDEGRTIIDLSTQKVWLKCSLGQSWSETENTCVGDAARLSENETIRSLDLINEGWRIPTEDELKSIVFCETGKPEYFPTTKGISCDEENTSPAVVEMLFPNTEVSSNYRTSTRYYPIDGGAQGFRIFETISLASGRLATIRSSEPSAHFVKAVKDN</sequence>
<dbReference type="PROSITE" id="PS51257">
    <property type="entry name" value="PROKAR_LIPOPROTEIN"/>
    <property type="match status" value="1"/>
</dbReference>